<keyword evidence="2" id="KW-1185">Reference proteome</keyword>
<dbReference type="AlphaFoldDB" id="A0A212ERR8"/>
<sequence length="207" mass="23439">MIEENLSRKQICYHKGIRLKPDAPPRSQAQVNSCNESKATEVCFSDESTFEILQNKAQYVPRRPGEKFHPDCVIPTVKHPTKVMIWSVISGKGTERLSENGFQMGNFMQDGAPCHTARSVKAFLAEKNIPLLDWSGNSSDMNSIEKVRELMKREVTKDVIINKTQLLEKIIHVWKHHPQMQETVLSCIDGMPRSKALIAAKGDIIIK</sequence>
<dbReference type="Proteomes" id="UP000007151">
    <property type="component" value="Unassembled WGS sequence"/>
</dbReference>
<dbReference type="STRING" id="278856.A0A212ERR8"/>
<dbReference type="GO" id="GO:0003676">
    <property type="term" value="F:nucleic acid binding"/>
    <property type="evidence" value="ECO:0007669"/>
    <property type="project" value="InterPro"/>
</dbReference>
<dbReference type="InParanoid" id="A0A212ERR8"/>
<organism evidence="1 2">
    <name type="scientific">Danaus plexippus plexippus</name>
    <dbReference type="NCBI Taxonomy" id="278856"/>
    <lineage>
        <taxon>Eukaryota</taxon>
        <taxon>Metazoa</taxon>
        <taxon>Ecdysozoa</taxon>
        <taxon>Arthropoda</taxon>
        <taxon>Hexapoda</taxon>
        <taxon>Insecta</taxon>
        <taxon>Pterygota</taxon>
        <taxon>Neoptera</taxon>
        <taxon>Endopterygota</taxon>
        <taxon>Lepidoptera</taxon>
        <taxon>Glossata</taxon>
        <taxon>Ditrysia</taxon>
        <taxon>Papilionoidea</taxon>
        <taxon>Nymphalidae</taxon>
        <taxon>Danainae</taxon>
        <taxon>Danaini</taxon>
        <taxon>Danaina</taxon>
        <taxon>Danaus</taxon>
        <taxon>Danaus</taxon>
    </lineage>
</organism>
<comment type="caution">
    <text evidence="1">The sequence shown here is derived from an EMBL/GenBank/DDBJ whole genome shotgun (WGS) entry which is preliminary data.</text>
</comment>
<protein>
    <submittedName>
        <fullName evidence="1">Transposase like protein</fullName>
    </submittedName>
</protein>
<dbReference type="Gene3D" id="3.30.420.10">
    <property type="entry name" value="Ribonuclease H-like superfamily/Ribonuclease H"/>
    <property type="match status" value="1"/>
</dbReference>
<gene>
    <name evidence="1" type="ORF">KGM_200748</name>
</gene>
<accession>A0A212ERR8</accession>
<reference evidence="1 2" key="1">
    <citation type="journal article" date="2011" name="Cell">
        <title>The monarch butterfly genome yields insights into long-distance migration.</title>
        <authorList>
            <person name="Zhan S."/>
            <person name="Merlin C."/>
            <person name="Boore J.L."/>
            <person name="Reppert S.M."/>
        </authorList>
    </citation>
    <scope>NUCLEOTIDE SEQUENCE [LARGE SCALE GENOMIC DNA]</scope>
    <source>
        <strain evidence="1">F-2</strain>
    </source>
</reference>
<proteinExistence type="predicted"/>
<dbReference type="EMBL" id="AGBW02012947">
    <property type="protein sequence ID" value="OWR44188.1"/>
    <property type="molecule type" value="Genomic_DNA"/>
</dbReference>
<dbReference type="KEGG" id="dpl:KGM_200748"/>
<evidence type="ECO:0000313" key="2">
    <source>
        <dbReference type="Proteomes" id="UP000007151"/>
    </source>
</evidence>
<dbReference type="InterPro" id="IPR036397">
    <property type="entry name" value="RNaseH_sf"/>
</dbReference>
<evidence type="ECO:0000313" key="1">
    <source>
        <dbReference type="EMBL" id="OWR44188.1"/>
    </source>
</evidence>
<name>A0A212ERR8_DANPL</name>